<dbReference type="RefSeq" id="XP_015655372.1">
    <property type="nucleotide sequence ID" value="XM_015805895.1"/>
</dbReference>
<dbReference type="OrthoDB" id="273630at2759"/>
<comment type="caution">
    <text evidence="3">The sequence shown here is derived from an EMBL/GenBank/DDBJ whole genome shotgun (WGS) entry which is preliminary data.</text>
</comment>
<feature type="region of interest" description="Disordered" evidence="2">
    <location>
        <begin position="41"/>
        <end position="118"/>
    </location>
</feature>
<evidence type="ECO:0000313" key="3">
    <source>
        <dbReference type="EMBL" id="KPA76933.1"/>
    </source>
</evidence>
<sequence length="2125" mass="227630">MPAHPSRPPPRSQSQAVSSFTPDDVTAFRLRPLGYVGTVSPFSASAPASAPGPSHAPPPPPLPMLLGASSKATVPRPHSKVVGGDAQLRHAAAAATGATAHSASYPVPHRRRGAGEDDKREGIGAIHVPRAATPCVYAALVPAAVASRSLVESTTPACEAAADPDAVATAIDTAGVVVNVSRPPLCAEATAPTEDARRFLAPSSGTIVAPNLSSAEAQELSRWTRDTATAARDAIVTATATPSKTPRKTTTVVAASALAPVETEVLHHWWRERLGVRLQHRHTNALFRELAHVLENAVRSSLTAEEAYWQQQRSETHARGIISSTPANTFVPAGKMEPLMRAVQLILHQSTVSFVEAQLSLTPTSQPLLTEHDGDDAGDGGGDDTEGKREEEVDELSHEERAEVLHTTLRAENVLVHETQTASSVLTTPSIITLPPDSLVPPPVLRLETAVGATLLARIIEQAEPCTPGMTFAKHLLHHYILPHVYLDYPAWLAVRPQMGGLSEQVTHLSTLPLRIQRQRDVVVAAAQAQGDTRYLEAVVRSWTMRSWLRSVARERQRVAQCVALEGVFDHLQGQLRRQCCFAQWQRRMRCRQQQRLETRMETDYLRFLSGSQATAGLDGVSKISTGVASSPPAGFLTWTSPPALLTSRPAGVTGPVRGHDGINVASSARSLPFSNSMATHHHRHSSMSCKKKGAGHSRVYLSFLRQRASSSRPASPPSDAPLGADAAVEGAEMAVERFVVRNSDSDMEEVDADFAAAAEAGEEDDIKGPRIKKFGLAASAASIRSGGGTSLMYLEAPRSMDDGASPTFVDVGNDSAAVSARTDEAEMTTTAVTTAAPPTIFFTMMAKLQEMEEVNTYLRRELAVHSRRLRKAEASNNGLRQRNTELTDITLRLAREKLEACNAAQKSNAIITSKNRQIRQLRSRLRAHRHRPWQQEVMRLVGDICAVSTAASERSDEVRVRQDRFGFSETEVAQRAGAGAGGAQTASDGLAKVSDTSDQAAQQQQQQQQTTTSSTVATASPTVPVDAPNEEDRLFGRIAPIVLHSTKQLPEARVILVDWANSCLDDLQLLDDLHGGALSARFGSFGEEIRNGILISRLLYYLALPRYRAQTSAAAASVDVSKANAMMQDAEESQAAIGNWTGMDPRRQLLEGQGVQLDPPYPVYEDCFKDILAQSPVDRMLQLLAFATELMTSQAGDPVSLSGDANPLEYVSAAMSTTTVTVTNTNTSTVKDKAAAVTAEKAGDTAEKKGKEVAAAAASTTLSSSTAAVPTPPSSQPAVPIPLHSVVDPYALARGESSAVVTLIALLYVRFAHPFHHKSRRSAKQERRMLLQLWSNGDATAEELAGPREEGGRERRDSGHSDASLISFVQTGEDEEERAGGGGGGKDADAHKTGAEEEGNAAARRSPSVDAANDKAAAEAAAEGTFSIEAEMLRQLAPEDKTPWQLFRERCLPVFGTQAHPFLLRGGFWPAEAFDTPELAAMLGALAMALHRSLQLHRWHVTLSCLVPVRTYSGLSRGVFTGPNASPAALQLGLRQDGQELLCLDFPLVRRRIDARQKQFEGAAAAAVAAGSPVNSPLRRGAPSALSPAATSSPLYTPGPAQDEIRALLEAVTSVWQEDLLSLFTQRATLSPQLALPILDLGGWRLLCGDLGLIDLSSLEDDEADGGGGGGGGGGPSEAPKQLSLPIASALSMMQRNALDIEIVTVIFQKAVMAVAQERDEVDPSVFSTLPRGQHLHELPSSQQQPLRANVSMEYVLGTSALAPLQSGASAELNNFGVDSSGRLLRAPHGTGDHVAVPDIQIDMTYAAFVLALALLADVLFPGSYVPRIVAVSNTPLVVPRHDDSNRKAEKVATPKDGNAAVLDPTDAPPNSFALQYCSLPMAFAEMMRCVVLTSPLVALRPNDPRSILRRLTCGLPTQMVLHRHAPALLLVFQAYSRDIFGVEGLLREDLLRLLRDAMLTNAELTQYLVFDLFASCSVLRHANEEVAVGMRRDVDGRMRPDAAAVATTRKPGYRAVRIVDPSSAVDNSAAAAAQRKRAFVLTFEGFCDLMCVLCGFKQPNVFVPFEERLAIFLRRSLLRPLTHTVAGLGALLAQSQSAQDAPGRDAAPSPDVPAVARAGRAGR</sequence>
<feature type="compositionally biased region" description="Gly residues" evidence="2">
    <location>
        <begin position="1667"/>
        <end position="1677"/>
    </location>
</feature>
<feature type="region of interest" description="Disordered" evidence="2">
    <location>
        <begin position="365"/>
        <end position="398"/>
    </location>
</feature>
<feature type="compositionally biased region" description="Basic and acidic residues" evidence="2">
    <location>
        <begin position="385"/>
        <end position="398"/>
    </location>
</feature>
<feature type="compositionally biased region" description="Low complexity" evidence="2">
    <location>
        <begin position="995"/>
        <end position="1028"/>
    </location>
</feature>
<feature type="region of interest" description="Disordered" evidence="2">
    <location>
        <begin position="1663"/>
        <end position="1682"/>
    </location>
</feature>
<dbReference type="Proteomes" id="UP000037923">
    <property type="component" value="Unassembled WGS sequence"/>
</dbReference>
<feature type="region of interest" description="Disordered" evidence="2">
    <location>
        <begin position="1262"/>
        <end position="1282"/>
    </location>
</feature>
<proteinExistence type="predicted"/>
<dbReference type="VEuPathDB" id="TriTrypDB:LpyrH10_18_0390"/>
<feature type="compositionally biased region" description="Low complexity" evidence="2">
    <location>
        <begin position="1583"/>
        <end position="1596"/>
    </location>
</feature>
<reference evidence="3 4" key="1">
    <citation type="submission" date="2015-07" db="EMBL/GenBank/DDBJ databases">
        <title>High-quality genome of monoxenous trypanosomatid Leptomonas pyrrhocoris.</title>
        <authorList>
            <person name="Flegontov P."/>
            <person name="Butenko A."/>
            <person name="Firsov S."/>
            <person name="Vlcek C."/>
            <person name="Logacheva M.D."/>
            <person name="Field M."/>
            <person name="Filatov D."/>
            <person name="Flegontova O."/>
            <person name="Gerasimov E."/>
            <person name="Jackson A.P."/>
            <person name="Kelly S."/>
            <person name="Opperdoes F."/>
            <person name="O'Reilly A."/>
            <person name="Votypka J."/>
            <person name="Yurchenko V."/>
            <person name="Lukes J."/>
        </authorList>
    </citation>
    <scope>NUCLEOTIDE SEQUENCE [LARGE SCALE GENOMIC DNA]</scope>
    <source>
        <strain evidence="3">H10</strain>
    </source>
</reference>
<name>A0A0M9FVN3_LEPPY</name>
<evidence type="ECO:0000256" key="2">
    <source>
        <dbReference type="SAM" id="MobiDB-lite"/>
    </source>
</evidence>
<feature type="compositionally biased region" description="Basic and acidic residues" evidence="2">
    <location>
        <begin position="1346"/>
        <end position="1361"/>
    </location>
</feature>
<feature type="region of interest" description="Disordered" evidence="2">
    <location>
        <begin position="1579"/>
        <end position="1598"/>
    </location>
</feature>
<gene>
    <name evidence="3" type="ORF">ABB37_07312</name>
</gene>
<feature type="compositionally biased region" description="Basic and acidic residues" evidence="2">
    <location>
        <begin position="1387"/>
        <end position="1396"/>
    </location>
</feature>
<feature type="compositionally biased region" description="Pro residues" evidence="2">
    <location>
        <begin position="1"/>
        <end position="11"/>
    </location>
</feature>
<dbReference type="EMBL" id="LGTL01000018">
    <property type="protein sequence ID" value="KPA76933.1"/>
    <property type="molecule type" value="Genomic_DNA"/>
</dbReference>
<feature type="compositionally biased region" description="Pro residues" evidence="2">
    <location>
        <begin position="54"/>
        <end position="63"/>
    </location>
</feature>
<evidence type="ECO:0000256" key="1">
    <source>
        <dbReference type="SAM" id="Coils"/>
    </source>
</evidence>
<evidence type="ECO:0000313" key="4">
    <source>
        <dbReference type="Proteomes" id="UP000037923"/>
    </source>
</evidence>
<feature type="compositionally biased region" description="Low complexity" evidence="2">
    <location>
        <begin position="90"/>
        <end position="104"/>
    </location>
</feature>
<feature type="region of interest" description="Disordered" evidence="2">
    <location>
        <begin position="2101"/>
        <end position="2125"/>
    </location>
</feature>
<protein>
    <submittedName>
        <fullName evidence="3">Uncharacterized protein</fullName>
    </submittedName>
</protein>
<feature type="region of interest" description="Disordered" evidence="2">
    <location>
        <begin position="973"/>
        <end position="1031"/>
    </location>
</feature>
<keyword evidence="1" id="KW-0175">Coiled coil</keyword>
<keyword evidence="4" id="KW-1185">Reference proteome</keyword>
<feature type="compositionally biased region" description="Low complexity" evidence="2">
    <location>
        <begin position="41"/>
        <end position="53"/>
    </location>
</feature>
<feature type="region of interest" description="Disordered" evidence="2">
    <location>
        <begin position="1342"/>
        <end position="1419"/>
    </location>
</feature>
<feature type="coiled-coil region" evidence="1">
    <location>
        <begin position="863"/>
        <end position="932"/>
    </location>
</feature>
<accession>A0A0M9FVN3</accession>
<organism evidence="3 4">
    <name type="scientific">Leptomonas pyrrhocoris</name>
    <name type="common">Firebug parasite</name>
    <dbReference type="NCBI Taxonomy" id="157538"/>
    <lineage>
        <taxon>Eukaryota</taxon>
        <taxon>Discoba</taxon>
        <taxon>Euglenozoa</taxon>
        <taxon>Kinetoplastea</taxon>
        <taxon>Metakinetoplastina</taxon>
        <taxon>Trypanosomatida</taxon>
        <taxon>Trypanosomatidae</taxon>
        <taxon>Leishmaniinae</taxon>
        <taxon>Leptomonas</taxon>
    </lineage>
</organism>
<dbReference type="GeneID" id="26907598"/>
<feature type="compositionally biased region" description="Acidic residues" evidence="2">
    <location>
        <begin position="373"/>
        <end position="384"/>
    </location>
</feature>
<feature type="region of interest" description="Disordered" evidence="2">
    <location>
        <begin position="1"/>
        <end position="23"/>
    </location>
</feature>